<gene>
    <name evidence="8" type="ORF">APLA_LOCUS10340</name>
    <name evidence="7" type="ORF">APLA_LOCUS9301</name>
</gene>
<name>A0A8S1A875_ARCPL</name>
<dbReference type="PANTHER" id="PTHR11266">
    <property type="entry name" value="PEROXISOMAL MEMBRANE PROTEIN 2, PXMP2 MPV17"/>
    <property type="match status" value="1"/>
</dbReference>
<dbReference type="PANTHER" id="PTHR11266:SF8">
    <property type="entry name" value="MPV17-LIKE PROTEIN 2"/>
    <property type="match status" value="1"/>
</dbReference>
<organism evidence="8 10">
    <name type="scientific">Arctia plantaginis</name>
    <name type="common">Wood tiger moth</name>
    <name type="synonym">Phalaena plantaginis</name>
    <dbReference type="NCBI Taxonomy" id="874455"/>
    <lineage>
        <taxon>Eukaryota</taxon>
        <taxon>Metazoa</taxon>
        <taxon>Ecdysozoa</taxon>
        <taxon>Arthropoda</taxon>
        <taxon>Hexapoda</taxon>
        <taxon>Insecta</taxon>
        <taxon>Pterygota</taxon>
        <taxon>Neoptera</taxon>
        <taxon>Endopterygota</taxon>
        <taxon>Lepidoptera</taxon>
        <taxon>Glossata</taxon>
        <taxon>Ditrysia</taxon>
        <taxon>Noctuoidea</taxon>
        <taxon>Erebidae</taxon>
        <taxon>Arctiinae</taxon>
        <taxon>Arctia</taxon>
    </lineage>
</organism>
<evidence type="ECO:0000256" key="4">
    <source>
        <dbReference type="ARBA" id="ARBA00022989"/>
    </source>
</evidence>
<reference evidence="9 10" key="1">
    <citation type="submission" date="2020-04" db="EMBL/GenBank/DDBJ databases">
        <authorList>
            <person name="Wallbank WR R."/>
            <person name="Pardo Diaz C."/>
            <person name="Kozak K."/>
            <person name="Martin S."/>
            <person name="Jiggins C."/>
            <person name="Moest M."/>
            <person name="Warren A I."/>
            <person name="Byers J.R.P. K."/>
            <person name="Montejo-Kovacevich G."/>
            <person name="Yen C E."/>
        </authorList>
    </citation>
    <scope>NUCLEOTIDE SEQUENCE [LARGE SCALE GENOMIC DNA]</scope>
</reference>
<evidence type="ECO:0000256" key="5">
    <source>
        <dbReference type="ARBA" id="ARBA00023136"/>
    </source>
</evidence>
<evidence type="ECO:0000313" key="10">
    <source>
        <dbReference type="Proteomes" id="UP000494256"/>
    </source>
</evidence>
<dbReference type="Pfam" id="PF04117">
    <property type="entry name" value="Mpv17_PMP22"/>
    <property type="match status" value="1"/>
</dbReference>
<dbReference type="EMBL" id="CADEBD010000314">
    <property type="protein sequence ID" value="CAB3243354.1"/>
    <property type="molecule type" value="Genomic_DNA"/>
</dbReference>
<sequence length="200" mass="23147">MFTFGLKRTYLQLNKLKNFRNHSSVSRGVQVFVKKNLLLTNSITSGAFMALGDLVEQEVEIRRGLTTAYDWTRIGHMFTVGTLLGPLHHYYYVGLDKLIPKVSVKTVLVKILCDQTIAGPLTIVCFYYGMGLLESKPLEVCTDELKKKFLTTLVGDFIYWPPIQFINFYYLPTHYRVIYINAATMLFNVFLSYMKHYDQK</sequence>
<keyword evidence="3 6" id="KW-0812">Transmembrane</keyword>
<comment type="caution">
    <text evidence="8">The sequence shown here is derived from an EMBL/GenBank/DDBJ whole genome shotgun (WGS) entry which is preliminary data.</text>
</comment>
<proteinExistence type="inferred from homology"/>
<evidence type="ECO:0000256" key="2">
    <source>
        <dbReference type="ARBA" id="ARBA00006824"/>
    </source>
</evidence>
<dbReference type="OrthoDB" id="10267969at2759"/>
<evidence type="ECO:0000313" key="8">
    <source>
        <dbReference type="EMBL" id="CAB3243354.1"/>
    </source>
</evidence>
<evidence type="ECO:0008006" key="11">
    <source>
        <dbReference type="Google" id="ProtNLM"/>
    </source>
</evidence>
<dbReference type="GO" id="GO:0016020">
    <property type="term" value="C:membrane"/>
    <property type="evidence" value="ECO:0007669"/>
    <property type="project" value="UniProtKB-SubCell"/>
</dbReference>
<keyword evidence="5 6" id="KW-0472">Membrane</keyword>
<keyword evidence="4 6" id="KW-1133">Transmembrane helix</keyword>
<dbReference type="AlphaFoldDB" id="A0A8S1A875"/>
<evidence type="ECO:0000256" key="3">
    <source>
        <dbReference type="ARBA" id="ARBA00022692"/>
    </source>
</evidence>
<accession>A0A8S1A875</accession>
<evidence type="ECO:0000256" key="6">
    <source>
        <dbReference type="RuleBase" id="RU363053"/>
    </source>
</evidence>
<dbReference type="InterPro" id="IPR007248">
    <property type="entry name" value="Mpv17_PMP22"/>
</dbReference>
<evidence type="ECO:0000256" key="1">
    <source>
        <dbReference type="ARBA" id="ARBA00004141"/>
    </source>
</evidence>
<dbReference type="GO" id="GO:0005739">
    <property type="term" value="C:mitochondrion"/>
    <property type="evidence" value="ECO:0007669"/>
    <property type="project" value="TreeGrafter"/>
</dbReference>
<comment type="subcellular location">
    <subcellularLocation>
        <location evidence="1">Membrane</location>
        <topology evidence="1">Multi-pass membrane protein</topology>
    </subcellularLocation>
</comment>
<protein>
    <recommendedName>
        <fullName evidence="11">Mpv17-like protein 2</fullName>
    </recommendedName>
</protein>
<dbReference type="EMBL" id="CADEBC010000519">
    <property type="protein sequence ID" value="CAB3243020.1"/>
    <property type="molecule type" value="Genomic_DNA"/>
</dbReference>
<comment type="caution">
    <text evidence="6">Lacks conserved residue(s) required for the propagation of feature annotation.</text>
</comment>
<keyword evidence="9" id="KW-1185">Reference proteome</keyword>
<comment type="similarity">
    <text evidence="2 6">Belongs to the peroxisomal membrane protein PXMP2/4 family.</text>
</comment>
<feature type="transmembrane region" description="Helical" evidence="6">
    <location>
        <begin position="177"/>
        <end position="194"/>
    </location>
</feature>
<evidence type="ECO:0000313" key="7">
    <source>
        <dbReference type="EMBL" id="CAB3243020.1"/>
    </source>
</evidence>
<dbReference type="GO" id="GO:0061668">
    <property type="term" value="P:mitochondrial ribosome assembly"/>
    <property type="evidence" value="ECO:0007669"/>
    <property type="project" value="TreeGrafter"/>
</dbReference>
<dbReference type="Proteomes" id="UP000494256">
    <property type="component" value="Unassembled WGS sequence"/>
</dbReference>
<dbReference type="Proteomes" id="UP000494106">
    <property type="component" value="Unassembled WGS sequence"/>
</dbReference>
<evidence type="ECO:0000313" key="9">
    <source>
        <dbReference type="Proteomes" id="UP000494106"/>
    </source>
</evidence>